<dbReference type="GO" id="GO:0004674">
    <property type="term" value="F:protein serine/threonine kinase activity"/>
    <property type="evidence" value="ECO:0007669"/>
    <property type="project" value="UniProtKB-KW"/>
</dbReference>
<dbReference type="EMBL" id="CAJMWS010000319">
    <property type="protein sequence ID" value="CAE6417825.1"/>
    <property type="molecule type" value="Genomic_DNA"/>
</dbReference>
<keyword evidence="7 12" id="KW-0547">Nucleotide-binding</keyword>
<dbReference type="CDD" id="cd06614">
    <property type="entry name" value="STKc_PAK"/>
    <property type="match status" value="1"/>
</dbReference>
<comment type="caution">
    <text evidence="16">The sequence shown here is derived from an EMBL/GenBank/DDBJ whole genome shotgun (WGS) entry which is preliminary data.</text>
</comment>
<evidence type="ECO:0000259" key="15">
    <source>
        <dbReference type="PROSITE" id="PS50108"/>
    </source>
</evidence>
<dbReference type="PANTHER" id="PTHR45832">
    <property type="entry name" value="SERINE/THREONINE-PROTEIN KINASE SAMKA-RELATED-RELATED"/>
    <property type="match status" value="1"/>
</dbReference>
<dbReference type="GO" id="GO:0030447">
    <property type="term" value="P:filamentous growth"/>
    <property type="evidence" value="ECO:0007669"/>
    <property type="project" value="UniProtKB-ARBA"/>
</dbReference>
<dbReference type="SUPFAM" id="SSF56112">
    <property type="entry name" value="Protein kinase-like (PK-like)"/>
    <property type="match status" value="1"/>
</dbReference>
<dbReference type="Gene3D" id="1.10.510.10">
    <property type="entry name" value="Transferase(Phosphotransferase) domain 1"/>
    <property type="match status" value="1"/>
</dbReference>
<dbReference type="Gene3D" id="3.90.810.10">
    <property type="entry name" value="CRIB domain"/>
    <property type="match status" value="1"/>
</dbReference>
<evidence type="ECO:0000256" key="7">
    <source>
        <dbReference type="ARBA" id="ARBA00022741"/>
    </source>
</evidence>
<dbReference type="PROSITE" id="PS00108">
    <property type="entry name" value="PROTEIN_KINASE_ST"/>
    <property type="match status" value="1"/>
</dbReference>
<comment type="catalytic activity">
    <reaction evidence="11">
        <text>L-seryl-[protein] + ATP = O-phospho-L-seryl-[protein] + ADP + H(+)</text>
        <dbReference type="Rhea" id="RHEA:17989"/>
        <dbReference type="Rhea" id="RHEA-COMP:9863"/>
        <dbReference type="Rhea" id="RHEA-COMP:11604"/>
        <dbReference type="ChEBI" id="CHEBI:15378"/>
        <dbReference type="ChEBI" id="CHEBI:29999"/>
        <dbReference type="ChEBI" id="CHEBI:30616"/>
        <dbReference type="ChEBI" id="CHEBI:83421"/>
        <dbReference type="ChEBI" id="CHEBI:456216"/>
        <dbReference type="EC" id="2.7.11.1"/>
    </reaction>
</comment>
<dbReference type="PROSITE" id="PS00107">
    <property type="entry name" value="PROTEIN_KINASE_ATP"/>
    <property type="match status" value="1"/>
</dbReference>
<evidence type="ECO:0000256" key="2">
    <source>
        <dbReference type="ARBA" id="ARBA00008874"/>
    </source>
</evidence>
<gene>
    <name evidence="16" type="ORF">RDB_LOCUS80848</name>
</gene>
<dbReference type="CDD" id="cd01093">
    <property type="entry name" value="CRIB_PAK_like"/>
    <property type="match status" value="1"/>
</dbReference>
<dbReference type="GO" id="GO:0005737">
    <property type="term" value="C:cytoplasm"/>
    <property type="evidence" value="ECO:0007669"/>
    <property type="project" value="UniProtKB-SubCell"/>
</dbReference>
<evidence type="ECO:0000313" key="16">
    <source>
        <dbReference type="EMBL" id="CAE6417825.1"/>
    </source>
</evidence>
<comment type="similarity">
    <text evidence="2">Belongs to the protein kinase superfamily. STE Ser/Thr protein kinase family. STE20 subfamily.</text>
</comment>
<feature type="compositionally biased region" description="Low complexity" evidence="13">
    <location>
        <begin position="310"/>
        <end position="321"/>
    </location>
</feature>
<dbReference type="InterPro" id="IPR033923">
    <property type="entry name" value="PAK_BD"/>
</dbReference>
<dbReference type="Pfam" id="PF00069">
    <property type="entry name" value="Pkinase"/>
    <property type="match status" value="1"/>
</dbReference>
<evidence type="ECO:0000256" key="8">
    <source>
        <dbReference type="ARBA" id="ARBA00022777"/>
    </source>
</evidence>
<dbReference type="AlphaFoldDB" id="A0A8H2X739"/>
<dbReference type="Gene3D" id="3.30.200.20">
    <property type="entry name" value="Phosphorylase Kinase, domain 1"/>
    <property type="match status" value="1"/>
</dbReference>
<dbReference type="Pfam" id="PF00786">
    <property type="entry name" value="PBD"/>
    <property type="match status" value="1"/>
</dbReference>
<feature type="region of interest" description="Disordered" evidence="13">
    <location>
        <begin position="1"/>
        <end position="121"/>
    </location>
</feature>
<evidence type="ECO:0000256" key="5">
    <source>
        <dbReference type="ARBA" id="ARBA00022527"/>
    </source>
</evidence>
<reference evidence="16" key="1">
    <citation type="submission" date="2021-01" db="EMBL/GenBank/DDBJ databases">
        <authorList>
            <person name="Kaushik A."/>
        </authorList>
    </citation>
    <scope>NUCLEOTIDE SEQUENCE</scope>
    <source>
        <strain evidence="16">AG1-1C</strain>
    </source>
</reference>
<feature type="compositionally biased region" description="Polar residues" evidence="13">
    <location>
        <begin position="107"/>
        <end position="119"/>
    </location>
</feature>
<evidence type="ECO:0000256" key="13">
    <source>
        <dbReference type="SAM" id="MobiDB-lite"/>
    </source>
</evidence>
<feature type="region of interest" description="Disordered" evidence="13">
    <location>
        <begin position="209"/>
        <end position="382"/>
    </location>
</feature>
<evidence type="ECO:0000256" key="6">
    <source>
        <dbReference type="ARBA" id="ARBA00022679"/>
    </source>
</evidence>
<dbReference type="InterPro" id="IPR000095">
    <property type="entry name" value="CRIB_dom"/>
</dbReference>
<evidence type="ECO:0000256" key="9">
    <source>
        <dbReference type="ARBA" id="ARBA00022840"/>
    </source>
</evidence>
<feature type="binding site" evidence="12">
    <location>
        <position position="430"/>
    </location>
    <ligand>
        <name>ATP</name>
        <dbReference type="ChEBI" id="CHEBI:30616"/>
    </ligand>
</feature>
<keyword evidence="8" id="KW-0418">Kinase</keyword>
<dbReference type="InterPro" id="IPR011009">
    <property type="entry name" value="Kinase-like_dom_sf"/>
</dbReference>
<feature type="compositionally biased region" description="Basic and acidic residues" evidence="13">
    <location>
        <begin position="298"/>
        <end position="307"/>
    </location>
</feature>
<dbReference type="FunFam" id="1.10.510.10:FF:000011">
    <property type="entry name" value="Non-specific serine/threonine protein kinase"/>
    <property type="match status" value="1"/>
</dbReference>
<name>A0A8H2X739_9AGAM</name>
<feature type="compositionally biased region" description="Low complexity" evidence="13">
    <location>
        <begin position="247"/>
        <end position="266"/>
    </location>
</feature>
<dbReference type="GO" id="GO:0005524">
    <property type="term" value="F:ATP binding"/>
    <property type="evidence" value="ECO:0007669"/>
    <property type="project" value="UniProtKB-UniRule"/>
</dbReference>
<dbReference type="InterPro" id="IPR051931">
    <property type="entry name" value="PAK3-like"/>
</dbReference>
<evidence type="ECO:0000313" key="17">
    <source>
        <dbReference type="Proteomes" id="UP000663846"/>
    </source>
</evidence>
<keyword evidence="4" id="KW-0963">Cytoplasm</keyword>
<protein>
    <recommendedName>
        <fullName evidence="3">non-specific serine/threonine protein kinase</fullName>
        <ecNumber evidence="3">2.7.11.1</ecNumber>
    </recommendedName>
</protein>
<evidence type="ECO:0000256" key="10">
    <source>
        <dbReference type="ARBA" id="ARBA00047899"/>
    </source>
</evidence>
<comment type="catalytic activity">
    <reaction evidence="10">
        <text>L-threonyl-[protein] + ATP = O-phospho-L-threonyl-[protein] + ADP + H(+)</text>
        <dbReference type="Rhea" id="RHEA:46608"/>
        <dbReference type="Rhea" id="RHEA-COMP:11060"/>
        <dbReference type="Rhea" id="RHEA-COMP:11605"/>
        <dbReference type="ChEBI" id="CHEBI:15378"/>
        <dbReference type="ChEBI" id="CHEBI:30013"/>
        <dbReference type="ChEBI" id="CHEBI:30616"/>
        <dbReference type="ChEBI" id="CHEBI:61977"/>
        <dbReference type="ChEBI" id="CHEBI:456216"/>
        <dbReference type="EC" id="2.7.11.1"/>
    </reaction>
</comment>
<dbReference type="PROSITE" id="PS50011">
    <property type="entry name" value="PROTEIN_KINASE_DOM"/>
    <property type="match status" value="1"/>
</dbReference>
<evidence type="ECO:0000256" key="4">
    <source>
        <dbReference type="ARBA" id="ARBA00022490"/>
    </source>
</evidence>
<dbReference type="EC" id="2.7.11.1" evidence="3"/>
<dbReference type="FunFam" id="3.30.200.20:FF:000385">
    <property type="entry name" value="Non-specific serine/threonine protein kinase"/>
    <property type="match status" value="1"/>
</dbReference>
<dbReference type="SMART" id="SM00220">
    <property type="entry name" value="S_TKc"/>
    <property type="match status" value="1"/>
</dbReference>
<keyword evidence="9 12" id="KW-0067">ATP-binding</keyword>
<dbReference type="InterPro" id="IPR017441">
    <property type="entry name" value="Protein_kinase_ATP_BS"/>
</dbReference>
<evidence type="ECO:0000256" key="12">
    <source>
        <dbReference type="PROSITE-ProRule" id="PRU10141"/>
    </source>
</evidence>
<dbReference type="InterPro" id="IPR000719">
    <property type="entry name" value="Prot_kinase_dom"/>
</dbReference>
<evidence type="ECO:0000256" key="3">
    <source>
        <dbReference type="ARBA" id="ARBA00012513"/>
    </source>
</evidence>
<dbReference type="SMART" id="SM00285">
    <property type="entry name" value="PBD"/>
    <property type="match status" value="1"/>
</dbReference>
<proteinExistence type="inferred from homology"/>
<feature type="compositionally biased region" description="Polar residues" evidence="13">
    <location>
        <begin position="50"/>
        <end position="59"/>
    </location>
</feature>
<feature type="domain" description="Protein kinase" evidence="14">
    <location>
        <begin position="401"/>
        <end position="653"/>
    </location>
</feature>
<dbReference type="InterPro" id="IPR008271">
    <property type="entry name" value="Ser/Thr_kinase_AS"/>
</dbReference>
<keyword evidence="5" id="KW-0723">Serine/threonine-protein kinase</keyword>
<dbReference type="InterPro" id="IPR036936">
    <property type="entry name" value="CRIB_dom_sf"/>
</dbReference>
<evidence type="ECO:0000259" key="14">
    <source>
        <dbReference type="PROSITE" id="PS50011"/>
    </source>
</evidence>
<feature type="compositionally biased region" description="Acidic residues" evidence="13">
    <location>
        <begin position="75"/>
        <end position="84"/>
    </location>
</feature>
<evidence type="ECO:0000256" key="1">
    <source>
        <dbReference type="ARBA" id="ARBA00004496"/>
    </source>
</evidence>
<dbReference type="PANTHER" id="PTHR45832:SF22">
    <property type="entry name" value="SERINE_THREONINE-PROTEIN KINASE SAMKA-RELATED"/>
    <property type="match status" value="1"/>
</dbReference>
<organism evidence="16 17">
    <name type="scientific">Rhizoctonia solani</name>
    <dbReference type="NCBI Taxonomy" id="456999"/>
    <lineage>
        <taxon>Eukaryota</taxon>
        <taxon>Fungi</taxon>
        <taxon>Dikarya</taxon>
        <taxon>Basidiomycota</taxon>
        <taxon>Agaricomycotina</taxon>
        <taxon>Agaricomycetes</taxon>
        <taxon>Cantharellales</taxon>
        <taxon>Ceratobasidiaceae</taxon>
        <taxon>Rhizoctonia</taxon>
    </lineage>
</organism>
<feature type="domain" description="CRIB" evidence="15">
    <location>
        <begin position="141"/>
        <end position="154"/>
    </location>
</feature>
<keyword evidence="6" id="KW-0808">Transferase</keyword>
<dbReference type="Proteomes" id="UP000663846">
    <property type="component" value="Unassembled WGS sequence"/>
</dbReference>
<accession>A0A8H2X739</accession>
<evidence type="ECO:0000256" key="11">
    <source>
        <dbReference type="ARBA" id="ARBA00048679"/>
    </source>
</evidence>
<comment type="subcellular location">
    <subcellularLocation>
        <location evidence="1">Cytoplasm</location>
    </subcellularLocation>
</comment>
<sequence length="676" mass="73538">MSASSPARVSIRHPHNYNGARRSLDQDTLDYYGIPNEDETAHKPRPPPKSTASSATIAVNPNPPPRPSRANTVTLDDEFEDLYDEPVPAPEMLSPKELPAAPLPSSAFGTRSRSGTGTAKSKKSMFSFMDNFLTAQKKPEISTPYDPVHLTHVGFNSSTGEFTGLPKEWQQLLSDSGISRLEQERNPETVMEVMKFYQETQGAVAIGDVWDKMNPGSPTGGKPSPPDVPSKLPNGFQNPRPPPQPPTKKQTSPQAASPAPSAFRPAPSAPSPAAPSLSLDRSKSQRGPPSPQPQPEVARSKSQREPPRAPSASRAAPQPGQKIAQGHHVRERADKNTPQPSPALASLAKHAPDKAPGQASGVAPPGSSATPRRREKKEKSDGDIVKRLQAICTDADPTRLYRNLVKIGQGASGGVYTAYQVGTNLSVAIKQMDLDKQPKKDLIINEILVMRSSRHPNIVNYIDSFLHKNDLWVVMEYMEGGSLTDVVTANLMTEGQIAAVSRETAQGLEHLHRHGVIHRDIKSDNVLLSLQGDIKLTDFGFCAQISDPAHSKRTTMVGTPYWMAPEVVTRKEYGPKVDIWSLGIMAIEMVEGEPPYLNQNPLKALYLIATNGTPTIANPEALSPVFKDYLAKTLEVDAEKRPDAAQLLQHSFFQKAESLRTLAPLIKAAREASKNK</sequence>
<dbReference type="PROSITE" id="PS50108">
    <property type="entry name" value="CRIB"/>
    <property type="match status" value="1"/>
</dbReference>